<dbReference type="InterPro" id="IPR044554">
    <property type="entry name" value="ANAPC2"/>
</dbReference>
<evidence type="ECO:0000256" key="1">
    <source>
        <dbReference type="ARBA" id="ARBA00016068"/>
    </source>
</evidence>
<dbReference type="EMBL" id="CP092873">
    <property type="protein sequence ID" value="UYV73708.1"/>
    <property type="molecule type" value="Genomic_DNA"/>
</dbReference>
<dbReference type="InterPro" id="IPR016158">
    <property type="entry name" value="Cullin_homology"/>
</dbReference>
<evidence type="ECO:0000313" key="8">
    <source>
        <dbReference type="Proteomes" id="UP001235939"/>
    </source>
</evidence>
<keyword evidence="3" id="KW-0498">Mitosis</keyword>
<name>A0ABY6L190_9ARAC</name>
<dbReference type="Pfam" id="PF26557">
    <property type="entry name" value="Cullin_AB"/>
    <property type="match status" value="1"/>
</dbReference>
<dbReference type="Gene3D" id="3.30.230.130">
    <property type="entry name" value="Cullin, Chain C, Domain 2"/>
    <property type="match status" value="1"/>
</dbReference>
<dbReference type="InterPro" id="IPR014786">
    <property type="entry name" value="ANAPC2_C"/>
</dbReference>
<dbReference type="SMART" id="SM01013">
    <property type="entry name" value="APC2"/>
    <property type="match status" value="1"/>
</dbReference>
<dbReference type="Pfam" id="PF08672">
    <property type="entry name" value="ANAPC2"/>
    <property type="match status" value="1"/>
</dbReference>
<dbReference type="SMART" id="SM00182">
    <property type="entry name" value="CULLIN"/>
    <property type="match status" value="1"/>
</dbReference>
<evidence type="ECO:0000259" key="6">
    <source>
        <dbReference type="PROSITE" id="PS50069"/>
    </source>
</evidence>
<keyword evidence="2" id="KW-0132">Cell division</keyword>
<dbReference type="InterPro" id="IPR059120">
    <property type="entry name" value="Cullin-like_AB"/>
</dbReference>
<accession>A0ABY6L190</accession>
<evidence type="ECO:0000256" key="3">
    <source>
        <dbReference type="ARBA" id="ARBA00022776"/>
    </source>
</evidence>
<sequence>MTMGEDLLRTIKTQCQQEWSSNAAHDWYRAGGTSTGSVLPREQQKRSNTVRCIVASIMDDNSTDLAGELLKSSDVPSGRRPKVWQPEPLDGELGPELVLAYLSHSTRGTPADLMSLLSNIYGSSEVFVEEYRSLLAERLLSSMSFNCDRERRHLELLKLKFGASALYVCEVMLKDVTDSHRISLHINSEDLLSTGSFSPNYNVHAMIVSIQFWPTFREGKLQLPDKLWQPLRAFRKAFETLKGNRSLVWKPHLGLVHMVVNLQDRALTFTVSPVHAVLLWHFQDKEERSVTELGELTGLPAGTVRRKMAWWAGQGVVEEVRPDVFLVLEERKARYPATPAAAEEEEEGATVATTSSDHKEAELQMYWTYVVGMLSNLDSLPLDRIHTMLRMFIPAGAAGECSLGELKHMLERKVRAQEL</sequence>
<dbReference type="PROSITE" id="PS50069">
    <property type="entry name" value="CULLIN_2"/>
    <property type="match status" value="1"/>
</dbReference>
<dbReference type="SUPFAM" id="SSF75632">
    <property type="entry name" value="Cullin homology domain"/>
    <property type="match status" value="1"/>
</dbReference>
<evidence type="ECO:0000256" key="4">
    <source>
        <dbReference type="ARBA" id="ARBA00023306"/>
    </source>
</evidence>
<comment type="similarity">
    <text evidence="5">Belongs to the cullin family.</text>
</comment>
<organism evidence="7 8">
    <name type="scientific">Cordylochernes scorpioides</name>
    <dbReference type="NCBI Taxonomy" id="51811"/>
    <lineage>
        <taxon>Eukaryota</taxon>
        <taxon>Metazoa</taxon>
        <taxon>Ecdysozoa</taxon>
        <taxon>Arthropoda</taxon>
        <taxon>Chelicerata</taxon>
        <taxon>Arachnida</taxon>
        <taxon>Pseudoscorpiones</taxon>
        <taxon>Cheliferoidea</taxon>
        <taxon>Chernetidae</taxon>
        <taxon>Cordylochernes</taxon>
    </lineage>
</organism>
<keyword evidence="8" id="KW-1185">Reference proteome</keyword>
<evidence type="ECO:0000313" key="7">
    <source>
        <dbReference type="EMBL" id="UYV73708.1"/>
    </source>
</evidence>
<dbReference type="Proteomes" id="UP001235939">
    <property type="component" value="Chromosome 11"/>
</dbReference>
<gene>
    <name evidence="7" type="ORF">LAZ67_11000454</name>
</gene>
<dbReference type="SUPFAM" id="SSF46785">
    <property type="entry name" value="Winged helix' DNA-binding domain"/>
    <property type="match status" value="1"/>
</dbReference>
<dbReference type="PANTHER" id="PTHR45957">
    <property type="entry name" value="ANAPHASE-PROMOTING COMPLEX SUBUNIT 2"/>
    <property type="match status" value="1"/>
</dbReference>
<keyword evidence="4" id="KW-0131">Cell cycle</keyword>
<dbReference type="InterPro" id="IPR036317">
    <property type="entry name" value="Cullin_homology_sf"/>
</dbReference>
<proteinExistence type="inferred from homology"/>
<feature type="non-terminal residue" evidence="7">
    <location>
        <position position="419"/>
    </location>
</feature>
<protein>
    <recommendedName>
        <fullName evidence="1">Anaphase-promoting complex subunit 2</fullName>
    </recommendedName>
</protein>
<reference evidence="7 8" key="1">
    <citation type="submission" date="2022-01" db="EMBL/GenBank/DDBJ databases">
        <title>A chromosomal length assembly of Cordylochernes scorpioides.</title>
        <authorList>
            <person name="Zeh D."/>
            <person name="Zeh J."/>
        </authorList>
    </citation>
    <scope>NUCLEOTIDE SEQUENCE [LARGE SCALE GENOMIC DNA]</scope>
    <source>
        <strain evidence="7">IN4F17</strain>
        <tissue evidence="7">Whole Body</tissue>
    </source>
</reference>
<dbReference type="Gene3D" id="1.10.10.10">
    <property type="entry name" value="Winged helix-like DNA-binding domain superfamily/Winged helix DNA-binding domain"/>
    <property type="match status" value="1"/>
</dbReference>
<evidence type="ECO:0000256" key="5">
    <source>
        <dbReference type="PROSITE-ProRule" id="PRU00330"/>
    </source>
</evidence>
<dbReference type="InterPro" id="IPR036390">
    <property type="entry name" value="WH_DNA-bd_sf"/>
</dbReference>
<feature type="domain" description="Cullin family profile" evidence="6">
    <location>
        <begin position="116"/>
        <end position="312"/>
    </location>
</feature>
<dbReference type="PANTHER" id="PTHR45957:SF1">
    <property type="entry name" value="ANAPHASE-PROMOTING COMPLEX SUBUNIT 2"/>
    <property type="match status" value="1"/>
</dbReference>
<evidence type="ECO:0000256" key="2">
    <source>
        <dbReference type="ARBA" id="ARBA00022618"/>
    </source>
</evidence>
<dbReference type="InterPro" id="IPR036388">
    <property type="entry name" value="WH-like_DNA-bd_sf"/>
</dbReference>
<dbReference type="Gene3D" id="1.20.1310.10">
    <property type="entry name" value="Cullin Repeats"/>
    <property type="match status" value="1"/>
</dbReference>